<organism evidence="10 11">
    <name type="scientific">Posidoniimonas corsicana</name>
    <dbReference type="NCBI Taxonomy" id="1938618"/>
    <lineage>
        <taxon>Bacteria</taxon>
        <taxon>Pseudomonadati</taxon>
        <taxon>Planctomycetota</taxon>
        <taxon>Planctomycetia</taxon>
        <taxon>Pirellulales</taxon>
        <taxon>Lacipirellulaceae</taxon>
        <taxon>Posidoniimonas</taxon>
    </lineage>
</organism>
<evidence type="ECO:0000313" key="10">
    <source>
        <dbReference type="EMBL" id="TWT32272.1"/>
    </source>
</evidence>
<dbReference type="GO" id="GO:0046872">
    <property type="term" value="F:metal ion binding"/>
    <property type="evidence" value="ECO:0007669"/>
    <property type="project" value="UniProtKB-KW"/>
</dbReference>
<dbReference type="PANTHER" id="PTHR11601:SF34">
    <property type="entry name" value="CYSTEINE DESULFURASE"/>
    <property type="match status" value="1"/>
</dbReference>
<dbReference type="InterPro" id="IPR015422">
    <property type="entry name" value="PyrdxlP-dep_Trfase_small"/>
</dbReference>
<keyword evidence="7" id="KW-0411">Iron-sulfur</keyword>
<gene>
    <name evidence="10" type="primary">nifS</name>
    <name evidence="10" type="ORF">KOR34_40340</name>
</gene>
<proteinExistence type="inferred from homology"/>
<comment type="catalytic activity">
    <reaction evidence="8">
        <text>(sulfur carrier)-H + L-cysteine = (sulfur carrier)-SH + L-alanine</text>
        <dbReference type="Rhea" id="RHEA:43892"/>
        <dbReference type="Rhea" id="RHEA-COMP:14737"/>
        <dbReference type="Rhea" id="RHEA-COMP:14739"/>
        <dbReference type="ChEBI" id="CHEBI:29917"/>
        <dbReference type="ChEBI" id="CHEBI:35235"/>
        <dbReference type="ChEBI" id="CHEBI:57972"/>
        <dbReference type="ChEBI" id="CHEBI:64428"/>
        <dbReference type="EC" id="2.8.1.7"/>
    </reaction>
</comment>
<evidence type="ECO:0000256" key="3">
    <source>
        <dbReference type="ARBA" id="ARBA00022679"/>
    </source>
</evidence>
<dbReference type="InterPro" id="IPR016454">
    <property type="entry name" value="Cysteine_dSase"/>
</dbReference>
<reference evidence="10 11" key="1">
    <citation type="submission" date="2019-02" db="EMBL/GenBank/DDBJ databases">
        <title>Deep-cultivation of Planctomycetes and their phenomic and genomic characterization uncovers novel biology.</title>
        <authorList>
            <person name="Wiegand S."/>
            <person name="Jogler M."/>
            <person name="Boedeker C."/>
            <person name="Pinto D."/>
            <person name="Vollmers J."/>
            <person name="Rivas-Marin E."/>
            <person name="Kohn T."/>
            <person name="Peeters S.H."/>
            <person name="Heuer A."/>
            <person name="Rast P."/>
            <person name="Oberbeckmann S."/>
            <person name="Bunk B."/>
            <person name="Jeske O."/>
            <person name="Meyerdierks A."/>
            <person name="Storesund J.E."/>
            <person name="Kallscheuer N."/>
            <person name="Luecker S."/>
            <person name="Lage O.M."/>
            <person name="Pohl T."/>
            <person name="Merkel B.J."/>
            <person name="Hornburger P."/>
            <person name="Mueller R.-W."/>
            <person name="Bruemmer F."/>
            <person name="Labrenz M."/>
            <person name="Spormann A.M."/>
            <person name="Op Den Camp H."/>
            <person name="Overmann J."/>
            <person name="Amann R."/>
            <person name="Jetten M.S.M."/>
            <person name="Mascher T."/>
            <person name="Medema M.H."/>
            <person name="Devos D.P."/>
            <person name="Kaster A.-K."/>
            <person name="Ovreas L."/>
            <person name="Rohde M."/>
            <person name="Galperin M.Y."/>
            <person name="Jogler C."/>
        </authorList>
    </citation>
    <scope>NUCLEOTIDE SEQUENCE [LARGE SCALE GENOMIC DNA]</scope>
    <source>
        <strain evidence="10 11">KOR34</strain>
    </source>
</reference>
<evidence type="ECO:0000256" key="5">
    <source>
        <dbReference type="ARBA" id="ARBA00022898"/>
    </source>
</evidence>
<comment type="similarity">
    <text evidence="2">Belongs to the class-V pyridoxal-phosphate-dependent aminotransferase family. NifS/IscS subfamily.</text>
</comment>
<dbReference type="PIRSF" id="PIRSF005572">
    <property type="entry name" value="NifS"/>
    <property type="match status" value="1"/>
</dbReference>
<dbReference type="InterPro" id="IPR000192">
    <property type="entry name" value="Aminotrans_V_dom"/>
</dbReference>
<evidence type="ECO:0000256" key="1">
    <source>
        <dbReference type="ARBA" id="ARBA00001933"/>
    </source>
</evidence>
<evidence type="ECO:0000259" key="9">
    <source>
        <dbReference type="Pfam" id="PF00266"/>
    </source>
</evidence>
<dbReference type="InterPro" id="IPR015424">
    <property type="entry name" value="PyrdxlP-dep_Trfase"/>
</dbReference>
<dbReference type="PANTHER" id="PTHR11601">
    <property type="entry name" value="CYSTEINE DESULFURYLASE FAMILY MEMBER"/>
    <property type="match status" value="1"/>
</dbReference>
<keyword evidence="4" id="KW-0479">Metal-binding</keyword>
<dbReference type="Proteomes" id="UP000316714">
    <property type="component" value="Unassembled WGS sequence"/>
</dbReference>
<dbReference type="Gene3D" id="3.90.1150.10">
    <property type="entry name" value="Aspartate Aminotransferase, domain 1"/>
    <property type="match status" value="1"/>
</dbReference>
<dbReference type="GO" id="GO:0031071">
    <property type="term" value="F:cysteine desulfurase activity"/>
    <property type="evidence" value="ECO:0007669"/>
    <property type="project" value="UniProtKB-EC"/>
</dbReference>
<dbReference type="EMBL" id="SIHJ01000003">
    <property type="protein sequence ID" value="TWT32272.1"/>
    <property type="molecule type" value="Genomic_DNA"/>
</dbReference>
<sequence>MQRIYLDHNATTPPLPEVTQAVADAMGQGYANPSSQHDDGRRARRPLEQARDAIATALGASTAVMTPDTLLFTSGGTESNNHALRALLGDDPRGRHVVISAIEHPSIAGLAEQLEREGATVDRLPVDPQGRVRADALAAVLRADTCLVSVMLGNNETGVLQPVAEIAKECRRRGVPVHTDATQVVGKMPVDFRRLGVSMLTFAGHKLHGPCGIGGLLIEGGLQAAPLLHGQPGSQRPGTAPVELAIGLQTAVELWQAEQAERESRMRLLRDRLEAALLAGEPQAVVVGAGAERLPHTSCVGFRGLDRQALQMALDRQGVACSTGSACASGSSEPSPTLLAMGADGGLAGGLDEGVIRGALRFSLGAATTAAEIDDAAERILAICKRLRSRQEP</sequence>
<comment type="cofactor">
    <cofactor evidence="1">
        <name>pyridoxal 5'-phosphate</name>
        <dbReference type="ChEBI" id="CHEBI:597326"/>
    </cofactor>
</comment>
<keyword evidence="11" id="KW-1185">Reference proteome</keyword>
<accession>A0A5C5V3E8</accession>
<dbReference type="Gene3D" id="3.40.640.10">
    <property type="entry name" value="Type I PLP-dependent aspartate aminotransferase-like (Major domain)"/>
    <property type="match status" value="1"/>
</dbReference>
<dbReference type="GO" id="GO:0051536">
    <property type="term" value="F:iron-sulfur cluster binding"/>
    <property type="evidence" value="ECO:0007669"/>
    <property type="project" value="UniProtKB-KW"/>
</dbReference>
<dbReference type="OrthoDB" id="9808002at2"/>
<dbReference type="SUPFAM" id="SSF53383">
    <property type="entry name" value="PLP-dependent transferases"/>
    <property type="match status" value="1"/>
</dbReference>
<dbReference type="AlphaFoldDB" id="A0A5C5V3E8"/>
<keyword evidence="5" id="KW-0663">Pyridoxal phosphate</keyword>
<evidence type="ECO:0000313" key="11">
    <source>
        <dbReference type="Proteomes" id="UP000316714"/>
    </source>
</evidence>
<name>A0A5C5V3E8_9BACT</name>
<dbReference type="InterPro" id="IPR015421">
    <property type="entry name" value="PyrdxlP-dep_Trfase_major"/>
</dbReference>
<comment type="caution">
    <text evidence="10">The sequence shown here is derived from an EMBL/GenBank/DDBJ whole genome shotgun (WGS) entry which is preliminary data.</text>
</comment>
<dbReference type="EC" id="2.8.1.7" evidence="10"/>
<keyword evidence="3 10" id="KW-0808">Transferase</keyword>
<dbReference type="Pfam" id="PF00266">
    <property type="entry name" value="Aminotran_5"/>
    <property type="match status" value="1"/>
</dbReference>
<dbReference type="Gene3D" id="1.10.260.50">
    <property type="match status" value="1"/>
</dbReference>
<evidence type="ECO:0000256" key="8">
    <source>
        <dbReference type="ARBA" id="ARBA00050776"/>
    </source>
</evidence>
<evidence type="ECO:0000256" key="6">
    <source>
        <dbReference type="ARBA" id="ARBA00023004"/>
    </source>
</evidence>
<evidence type="ECO:0000256" key="4">
    <source>
        <dbReference type="ARBA" id="ARBA00022723"/>
    </source>
</evidence>
<dbReference type="RefSeq" id="WP_146567488.1">
    <property type="nucleotide sequence ID" value="NZ_SIHJ01000003.1"/>
</dbReference>
<protein>
    <submittedName>
        <fullName evidence="10">Cysteine desulfurase</fullName>
        <ecNumber evidence="10">2.8.1.7</ecNumber>
    </submittedName>
</protein>
<evidence type="ECO:0000256" key="2">
    <source>
        <dbReference type="ARBA" id="ARBA00006490"/>
    </source>
</evidence>
<evidence type="ECO:0000256" key="7">
    <source>
        <dbReference type="ARBA" id="ARBA00023014"/>
    </source>
</evidence>
<feature type="domain" description="Aminotransferase class V" evidence="9">
    <location>
        <begin position="4"/>
        <end position="374"/>
    </location>
</feature>
<keyword evidence="6" id="KW-0408">Iron</keyword>